<gene>
    <name evidence="1" type="ordered locus">MTR_4g082280</name>
</gene>
<keyword evidence="3" id="KW-1185">Reference proteome</keyword>
<sequence length="91" mass="10783">MVVAQGFRIRGEMYQIIISFHNVFYCTGFQKTIYDYKRTVFLHWTKKIPTILSLIDYDKPNRCLQLLLVELANGGEWYINKVLVTTGFRIM</sequence>
<reference evidence="1 3" key="1">
    <citation type="journal article" date="2011" name="Nature">
        <title>The Medicago genome provides insight into the evolution of rhizobial symbioses.</title>
        <authorList>
            <person name="Young N.D."/>
            <person name="Debelle F."/>
            <person name="Oldroyd G.E."/>
            <person name="Geurts R."/>
            <person name="Cannon S.B."/>
            <person name="Udvardi M.K."/>
            <person name="Benedito V.A."/>
            <person name="Mayer K.F."/>
            <person name="Gouzy J."/>
            <person name="Schoof H."/>
            <person name="Van de Peer Y."/>
            <person name="Proost S."/>
            <person name="Cook D.R."/>
            <person name="Meyers B.C."/>
            <person name="Spannagl M."/>
            <person name="Cheung F."/>
            <person name="De Mita S."/>
            <person name="Krishnakumar V."/>
            <person name="Gundlach H."/>
            <person name="Zhou S."/>
            <person name="Mudge J."/>
            <person name="Bharti A.K."/>
            <person name="Murray J.D."/>
            <person name="Naoumkina M.A."/>
            <person name="Rosen B."/>
            <person name="Silverstein K.A."/>
            <person name="Tang H."/>
            <person name="Rombauts S."/>
            <person name="Zhao P.X."/>
            <person name="Zhou P."/>
            <person name="Barbe V."/>
            <person name="Bardou P."/>
            <person name="Bechner M."/>
            <person name="Bellec A."/>
            <person name="Berger A."/>
            <person name="Berges H."/>
            <person name="Bidwell S."/>
            <person name="Bisseling T."/>
            <person name="Choisne N."/>
            <person name="Couloux A."/>
            <person name="Denny R."/>
            <person name="Deshpande S."/>
            <person name="Dai X."/>
            <person name="Doyle J.J."/>
            <person name="Dudez A.M."/>
            <person name="Farmer A.D."/>
            <person name="Fouteau S."/>
            <person name="Franken C."/>
            <person name="Gibelin C."/>
            <person name="Gish J."/>
            <person name="Goldstein S."/>
            <person name="Gonzalez A.J."/>
            <person name="Green P.J."/>
            <person name="Hallab A."/>
            <person name="Hartog M."/>
            <person name="Hua A."/>
            <person name="Humphray S.J."/>
            <person name="Jeong D.H."/>
            <person name="Jing Y."/>
            <person name="Jocker A."/>
            <person name="Kenton S.M."/>
            <person name="Kim D.J."/>
            <person name="Klee K."/>
            <person name="Lai H."/>
            <person name="Lang C."/>
            <person name="Lin S."/>
            <person name="Macmil S.L."/>
            <person name="Magdelenat G."/>
            <person name="Matthews L."/>
            <person name="McCorrison J."/>
            <person name="Monaghan E.L."/>
            <person name="Mun J.H."/>
            <person name="Najar F.Z."/>
            <person name="Nicholson C."/>
            <person name="Noirot C."/>
            <person name="O'Bleness M."/>
            <person name="Paule C.R."/>
            <person name="Poulain J."/>
            <person name="Prion F."/>
            <person name="Qin B."/>
            <person name="Qu C."/>
            <person name="Retzel E.F."/>
            <person name="Riddle C."/>
            <person name="Sallet E."/>
            <person name="Samain S."/>
            <person name="Samson N."/>
            <person name="Sanders I."/>
            <person name="Saurat O."/>
            <person name="Scarpelli C."/>
            <person name="Schiex T."/>
            <person name="Segurens B."/>
            <person name="Severin A.J."/>
            <person name="Sherrier D.J."/>
            <person name="Shi R."/>
            <person name="Sims S."/>
            <person name="Singer S.R."/>
            <person name="Sinharoy S."/>
            <person name="Sterck L."/>
            <person name="Viollet A."/>
            <person name="Wang B.B."/>
            <person name="Wang K."/>
            <person name="Wang M."/>
            <person name="Wang X."/>
            <person name="Warfsmann J."/>
            <person name="Weissenbach J."/>
            <person name="White D.D."/>
            <person name="White J.D."/>
            <person name="Wiley G.B."/>
            <person name="Wincker P."/>
            <person name="Xing Y."/>
            <person name="Yang L."/>
            <person name="Yao Z."/>
            <person name="Ying F."/>
            <person name="Zhai J."/>
            <person name="Zhou L."/>
            <person name="Zuber A."/>
            <person name="Denarie J."/>
            <person name="Dixon R.A."/>
            <person name="May G.D."/>
            <person name="Schwartz D.C."/>
            <person name="Rogers J."/>
            <person name="Quetier F."/>
            <person name="Town C.D."/>
            <person name="Roe B.A."/>
        </authorList>
    </citation>
    <scope>NUCLEOTIDE SEQUENCE [LARGE SCALE GENOMIC DNA]</scope>
    <source>
        <strain evidence="1">A17</strain>
        <strain evidence="2 3">cv. Jemalong A17</strain>
    </source>
</reference>
<dbReference type="Proteomes" id="UP000002051">
    <property type="component" value="Chromosome 4"/>
</dbReference>
<reference evidence="2" key="3">
    <citation type="submission" date="2015-04" db="UniProtKB">
        <authorList>
            <consortium name="EnsemblPlants"/>
        </authorList>
    </citation>
    <scope>IDENTIFICATION</scope>
    <source>
        <strain evidence="2">cv. Jemalong A17</strain>
    </source>
</reference>
<organism evidence="1 3">
    <name type="scientific">Medicago truncatula</name>
    <name type="common">Barrel medic</name>
    <name type="synonym">Medicago tribuloides</name>
    <dbReference type="NCBI Taxonomy" id="3880"/>
    <lineage>
        <taxon>Eukaryota</taxon>
        <taxon>Viridiplantae</taxon>
        <taxon>Streptophyta</taxon>
        <taxon>Embryophyta</taxon>
        <taxon>Tracheophyta</taxon>
        <taxon>Spermatophyta</taxon>
        <taxon>Magnoliopsida</taxon>
        <taxon>eudicotyledons</taxon>
        <taxon>Gunneridae</taxon>
        <taxon>Pentapetalae</taxon>
        <taxon>rosids</taxon>
        <taxon>fabids</taxon>
        <taxon>Fabales</taxon>
        <taxon>Fabaceae</taxon>
        <taxon>Papilionoideae</taxon>
        <taxon>50 kb inversion clade</taxon>
        <taxon>NPAAA clade</taxon>
        <taxon>Hologalegina</taxon>
        <taxon>IRL clade</taxon>
        <taxon>Trifolieae</taxon>
        <taxon>Medicago</taxon>
    </lineage>
</organism>
<dbReference type="EnsemblPlants" id="KEH30786">
    <property type="protein sequence ID" value="KEH30786"/>
    <property type="gene ID" value="MTR_4g082280"/>
</dbReference>
<proteinExistence type="predicted"/>
<reference evidence="1 3" key="2">
    <citation type="journal article" date="2014" name="BMC Genomics">
        <title>An improved genome release (version Mt4.0) for the model legume Medicago truncatula.</title>
        <authorList>
            <person name="Tang H."/>
            <person name="Krishnakumar V."/>
            <person name="Bidwell S."/>
            <person name="Rosen B."/>
            <person name="Chan A."/>
            <person name="Zhou S."/>
            <person name="Gentzbittel L."/>
            <person name="Childs K.L."/>
            <person name="Yandell M."/>
            <person name="Gundlach H."/>
            <person name="Mayer K.F."/>
            <person name="Schwartz D.C."/>
            <person name="Town C.D."/>
        </authorList>
    </citation>
    <scope>GENOME REANNOTATION</scope>
    <source>
        <strain evidence="1">A17</strain>
        <strain evidence="2 3">cv. Jemalong A17</strain>
    </source>
</reference>
<dbReference type="AlphaFoldDB" id="A0A072UN36"/>
<evidence type="ECO:0000313" key="3">
    <source>
        <dbReference type="Proteomes" id="UP000002051"/>
    </source>
</evidence>
<dbReference type="EMBL" id="CM001220">
    <property type="protein sequence ID" value="KEH30786.1"/>
    <property type="molecule type" value="Genomic_DNA"/>
</dbReference>
<protein>
    <submittedName>
        <fullName evidence="1 2">Uncharacterized protein</fullName>
    </submittedName>
</protein>
<accession>A0A072UN36</accession>
<dbReference type="HOGENOM" id="CLU_2430412_0_0_1"/>
<evidence type="ECO:0000313" key="2">
    <source>
        <dbReference type="EnsemblPlants" id="KEH30786"/>
    </source>
</evidence>
<evidence type="ECO:0000313" key="1">
    <source>
        <dbReference type="EMBL" id="KEH30786.1"/>
    </source>
</evidence>
<name>A0A072UN36_MEDTR</name>